<evidence type="ECO:0000259" key="1">
    <source>
        <dbReference type="PROSITE" id="PS50181"/>
    </source>
</evidence>
<dbReference type="InterPro" id="IPR001810">
    <property type="entry name" value="F-box_dom"/>
</dbReference>
<evidence type="ECO:0000313" key="2">
    <source>
        <dbReference type="EMBL" id="CAH3138169.1"/>
    </source>
</evidence>
<dbReference type="InterPro" id="IPR057207">
    <property type="entry name" value="FBXL15_LRR"/>
</dbReference>
<dbReference type="SUPFAM" id="SSF81383">
    <property type="entry name" value="F-box domain"/>
    <property type="match status" value="1"/>
</dbReference>
<dbReference type="InterPro" id="IPR036047">
    <property type="entry name" value="F-box-like_dom_sf"/>
</dbReference>
<feature type="domain" description="F-box" evidence="1">
    <location>
        <begin position="1"/>
        <end position="44"/>
    </location>
</feature>
<name>A0ABN8PCT1_9CNID</name>
<dbReference type="Pfam" id="PF12937">
    <property type="entry name" value="F-box-like"/>
    <property type="match status" value="1"/>
</dbReference>
<reference evidence="2 3" key="1">
    <citation type="submission" date="2022-05" db="EMBL/GenBank/DDBJ databases">
        <authorList>
            <consortium name="Genoscope - CEA"/>
            <person name="William W."/>
        </authorList>
    </citation>
    <scope>NUCLEOTIDE SEQUENCE [LARGE SCALE GENOMIC DNA]</scope>
</reference>
<evidence type="ECO:0000313" key="3">
    <source>
        <dbReference type="Proteomes" id="UP001159405"/>
    </source>
</evidence>
<dbReference type="InterPro" id="IPR032675">
    <property type="entry name" value="LRR_dom_sf"/>
</dbReference>
<dbReference type="SUPFAM" id="SSF52047">
    <property type="entry name" value="RNI-like"/>
    <property type="match status" value="1"/>
</dbReference>
<dbReference type="Pfam" id="PF25372">
    <property type="entry name" value="DUF7885"/>
    <property type="match status" value="1"/>
</dbReference>
<dbReference type="PROSITE" id="PS50181">
    <property type="entry name" value="FBOX"/>
    <property type="match status" value="1"/>
</dbReference>
<dbReference type="PANTHER" id="PTHR20933:SF4">
    <property type="entry name" value="F-BOX INVOLVED IN POLYQ PATHOGENESIS, ISOFORM A"/>
    <property type="match status" value="1"/>
</dbReference>
<dbReference type="Proteomes" id="UP001159405">
    <property type="component" value="Unassembled WGS sequence"/>
</dbReference>
<gene>
    <name evidence="2" type="ORF">PLOB_00040040</name>
</gene>
<accession>A0ABN8PCT1</accession>
<proteinExistence type="predicted"/>
<sequence>MDSLPDDIWLEVFSFLSQKDLLRAALVCRTWKRLSRDSSLWSCLDLQPYARSLREDIILRLLNTMFAPLGRQLNLSKNLVTTQILKTIFETCHRLQSLSLNNSRFHSIGPWLERRVDQVETLIFMDLRNASGFAAGIEDILQKAYNLKYLGLHCCISPRLFRSIFSGKHQLRFLDCTQCDWVTDDSIHIVAENCPFMESLTLAKCRNIQGKSLSSLLSNCPKLKTLILEGTQIKDEYLGTADWENTRIIELNVLSCYRLSFSGLSAVLPKLKRLRYLKCAMTDEIFRLIVDGFPLLEVFFLHRRYPVTVQSVSDLLFHCPSVTCLDISSIPLAFVYFETFLPRMPRLQLLSFAGNELLGTENIIRSLARNCIDLQVICVNYFHSTNNFEIERSFVFLLQRCRKLKEVILNGLFVNNLVVSIRSLGYYVCDRDDILVAENKHFFLPGPQNSLDNVKL</sequence>
<dbReference type="Gene3D" id="3.80.10.10">
    <property type="entry name" value="Ribonuclease Inhibitor"/>
    <property type="match status" value="3"/>
</dbReference>
<comment type="caution">
    <text evidence="2">The sequence shown here is derived from an EMBL/GenBank/DDBJ whole genome shotgun (WGS) entry which is preliminary data.</text>
</comment>
<dbReference type="PANTHER" id="PTHR20933">
    <property type="entry name" value="F-BOX ONLY PROTEIN 33"/>
    <property type="match status" value="1"/>
</dbReference>
<dbReference type="SMART" id="SM00256">
    <property type="entry name" value="FBOX"/>
    <property type="match status" value="1"/>
</dbReference>
<protein>
    <recommendedName>
        <fullName evidence="1">F-box domain-containing protein</fullName>
    </recommendedName>
</protein>
<keyword evidence="3" id="KW-1185">Reference proteome</keyword>
<organism evidence="2 3">
    <name type="scientific">Porites lobata</name>
    <dbReference type="NCBI Taxonomy" id="104759"/>
    <lineage>
        <taxon>Eukaryota</taxon>
        <taxon>Metazoa</taxon>
        <taxon>Cnidaria</taxon>
        <taxon>Anthozoa</taxon>
        <taxon>Hexacorallia</taxon>
        <taxon>Scleractinia</taxon>
        <taxon>Fungiina</taxon>
        <taxon>Poritidae</taxon>
        <taxon>Porites</taxon>
    </lineage>
</organism>
<dbReference type="EMBL" id="CALNXK010000060">
    <property type="protein sequence ID" value="CAH3138169.1"/>
    <property type="molecule type" value="Genomic_DNA"/>
</dbReference>